<keyword evidence="1" id="KW-0812">Transmembrane</keyword>
<reference evidence="2 3" key="1">
    <citation type="submission" date="2022-03" db="EMBL/GenBank/DDBJ databases">
        <title>Novel taxa within the pig intestine.</title>
        <authorList>
            <person name="Wylensek D."/>
            <person name="Bishof K."/>
            <person name="Afrizal A."/>
            <person name="Clavel T."/>
        </authorList>
    </citation>
    <scope>NUCLEOTIDE SEQUENCE [LARGE SCALE GENOMIC DNA]</scope>
    <source>
        <strain evidence="2 3">CLA-KB-P133</strain>
    </source>
</reference>
<dbReference type="EMBL" id="JALBUR010000002">
    <property type="protein sequence ID" value="MDX8418714.1"/>
    <property type="molecule type" value="Genomic_DNA"/>
</dbReference>
<keyword evidence="3" id="KW-1185">Reference proteome</keyword>
<organism evidence="2 3">
    <name type="scientific">Grylomicrobium aquisgranensis</name>
    <dbReference type="NCBI Taxonomy" id="2926318"/>
    <lineage>
        <taxon>Bacteria</taxon>
        <taxon>Bacillati</taxon>
        <taxon>Bacillota</taxon>
        <taxon>Erysipelotrichia</taxon>
        <taxon>Erysipelotrichales</taxon>
        <taxon>Erysipelotrichaceae</taxon>
        <taxon>Grylomicrobium</taxon>
    </lineage>
</organism>
<evidence type="ECO:0000313" key="2">
    <source>
        <dbReference type="EMBL" id="MDX8418714.1"/>
    </source>
</evidence>
<gene>
    <name evidence="2" type="ORF">MOZ60_01245</name>
</gene>
<dbReference type="Proteomes" id="UP001286174">
    <property type="component" value="Unassembled WGS sequence"/>
</dbReference>
<sequence>MIFIYLSAITAGMIVMYVLAPQLWGLYILAMMMSVIGLIRTRRLLKTERETKKNKEDRL</sequence>
<feature type="transmembrane region" description="Helical" evidence="1">
    <location>
        <begin position="14"/>
        <end position="39"/>
    </location>
</feature>
<comment type="caution">
    <text evidence="2">The sequence shown here is derived from an EMBL/GenBank/DDBJ whole genome shotgun (WGS) entry which is preliminary data.</text>
</comment>
<evidence type="ECO:0000256" key="1">
    <source>
        <dbReference type="SAM" id="Phobius"/>
    </source>
</evidence>
<keyword evidence="1" id="KW-1133">Transmembrane helix</keyword>
<keyword evidence="1" id="KW-0472">Membrane</keyword>
<dbReference type="AlphaFoldDB" id="A0AB35U223"/>
<name>A0AB35U223_9FIRM</name>
<proteinExistence type="predicted"/>
<dbReference type="RefSeq" id="WP_277007232.1">
    <property type="nucleotide sequence ID" value="NZ_JALBUR010000002.1"/>
</dbReference>
<evidence type="ECO:0000313" key="3">
    <source>
        <dbReference type="Proteomes" id="UP001286174"/>
    </source>
</evidence>
<protein>
    <submittedName>
        <fullName evidence="2">Uncharacterized protein</fullName>
    </submittedName>
</protein>
<accession>A0AB35U223</accession>